<feature type="transmembrane region" description="Helical" evidence="7">
    <location>
        <begin position="21"/>
        <end position="41"/>
    </location>
</feature>
<evidence type="ECO:0000256" key="5">
    <source>
        <dbReference type="ARBA" id="ARBA00022989"/>
    </source>
</evidence>
<feature type="transmembrane region" description="Helical" evidence="7">
    <location>
        <begin position="361"/>
        <end position="384"/>
    </location>
</feature>
<keyword evidence="4 7" id="KW-0812">Transmembrane</keyword>
<dbReference type="InterPro" id="IPR011701">
    <property type="entry name" value="MFS"/>
</dbReference>
<comment type="caution">
    <text evidence="9">The sequence shown here is derived from an EMBL/GenBank/DDBJ whole genome shotgun (WGS) entry which is preliminary data.</text>
</comment>
<gene>
    <name evidence="9" type="ORF">FNJ47_40470</name>
</gene>
<dbReference type="AlphaFoldDB" id="A0A6P1BU81"/>
<dbReference type="PROSITE" id="PS50850">
    <property type="entry name" value="MFS"/>
    <property type="match status" value="1"/>
</dbReference>
<keyword evidence="6 7" id="KW-0472">Membrane</keyword>
<dbReference type="EMBL" id="VKHP01000281">
    <property type="protein sequence ID" value="NEV01869.1"/>
    <property type="molecule type" value="Genomic_DNA"/>
</dbReference>
<feature type="transmembrane region" description="Helical" evidence="7">
    <location>
        <begin position="121"/>
        <end position="145"/>
    </location>
</feature>
<dbReference type="Gene3D" id="1.20.1250.20">
    <property type="entry name" value="MFS general substrate transporter like domains"/>
    <property type="match status" value="2"/>
</dbReference>
<feature type="transmembrane region" description="Helical" evidence="7">
    <location>
        <begin position="272"/>
        <end position="290"/>
    </location>
</feature>
<keyword evidence="3" id="KW-1003">Cell membrane</keyword>
<feature type="transmembrane region" description="Helical" evidence="7">
    <location>
        <begin position="326"/>
        <end position="349"/>
    </location>
</feature>
<feature type="transmembrane region" description="Helical" evidence="7">
    <location>
        <begin position="390"/>
        <end position="410"/>
    </location>
</feature>
<dbReference type="InterPro" id="IPR050171">
    <property type="entry name" value="MFS_Transporters"/>
</dbReference>
<evidence type="ECO:0000313" key="10">
    <source>
        <dbReference type="Proteomes" id="UP000468531"/>
    </source>
</evidence>
<proteinExistence type="predicted"/>
<evidence type="ECO:0000256" key="2">
    <source>
        <dbReference type="ARBA" id="ARBA00022448"/>
    </source>
</evidence>
<feature type="domain" description="Major facilitator superfamily (MFS) profile" evidence="8">
    <location>
        <begin position="1"/>
        <end position="414"/>
    </location>
</feature>
<dbReference type="Pfam" id="PF07690">
    <property type="entry name" value="MFS_1"/>
    <property type="match status" value="1"/>
</dbReference>
<feature type="transmembrane region" description="Helical" evidence="7">
    <location>
        <begin position="157"/>
        <end position="176"/>
    </location>
</feature>
<feature type="transmembrane region" description="Helical" evidence="7">
    <location>
        <begin position="244"/>
        <end position="266"/>
    </location>
</feature>
<dbReference type="PANTHER" id="PTHR23517">
    <property type="entry name" value="RESISTANCE PROTEIN MDTM, PUTATIVE-RELATED-RELATED"/>
    <property type="match status" value="1"/>
</dbReference>
<dbReference type="SUPFAM" id="SSF103473">
    <property type="entry name" value="MFS general substrate transporter"/>
    <property type="match status" value="1"/>
</dbReference>
<comment type="subcellular location">
    <subcellularLocation>
        <location evidence="1">Cell membrane</location>
        <topology evidence="1">Multi-pass membrane protein</topology>
    </subcellularLocation>
</comment>
<dbReference type="InterPro" id="IPR020846">
    <property type="entry name" value="MFS_dom"/>
</dbReference>
<keyword evidence="2" id="KW-0813">Transport</keyword>
<dbReference type="GO" id="GO:0005886">
    <property type="term" value="C:plasma membrane"/>
    <property type="evidence" value="ECO:0007669"/>
    <property type="project" value="UniProtKB-SubCell"/>
</dbReference>
<evidence type="ECO:0000256" key="3">
    <source>
        <dbReference type="ARBA" id="ARBA00022475"/>
    </source>
</evidence>
<evidence type="ECO:0000256" key="4">
    <source>
        <dbReference type="ARBA" id="ARBA00022692"/>
    </source>
</evidence>
<feature type="transmembrane region" description="Helical" evidence="7">
    <location>
        <begin position="88"/>
        <end position="109"/>
    </location>
</feature>
<dbReference type="Proteomes" id="UP000468531">
    <property type="component" value="Unassembled WGS sequence"/>
</dbReference>
<dbReference type="PANTHER" id="PTHR23517:SF13">
    <property type="entry name" value="MAJOR FACILITATOR SUPERFAMILY MFS_1"/>
    <property type="match status" value="1"/>
</dbReference>
<dbReference type="GO" id="GO:0022857">
    <property type="term" value="F:transmembrane transporter activity"/>
    <property type="evidence" value="ECO:0007669"/>
    <property type="project" value="InterPro"/>
</dbReference>
<reference evidence="9 10" key="1">
    <citation type="journal article" date="2020" name="Arch. Microbiol.">
        <title>Bradyrhizobium uaiense sp. nov., a new highly efficient cowpea symbiont.</title>
        <authorList>
            <person name="Cabral Michel D."/>
            <person name="Azarias Guimaraes A."/>
            <person name="Martins da Costa E."/>
            <person name="Soares de Carvalho T."/>
            <person name="Balsanelli E."/>
            <person name="Willems A."/>
            <person name="Maltempi de Souza E."/>
            <person name="de Souza Moreira F.M."/>
        </authorList>
    </citation>
    <scope>NUCLEOTIDE SEQUENCE [LARGE SCALE GENOMIC DNA]</scope>
    <source>
        <strain evidence="9 10">UFLA 03-164</strain>
    </source>
</reference>
<evidence type="ECO:0000256" key="6">
    <source>
        <dbReference type="ARBA" id="ARBA00023136"/>
    </source>
</evidence>
<name>A0A6P1BU81_9BRAD</name>
<accession>A0A6P1BU81</accession>
<sequence length="416" mass="42308">MQQYLHQPSVDRTPPTSLRRAVLLPGLVAMFGLASLGAPLAVLPVRVDADLGFGPLVAGAVLAAEGLATLLTRPLVGRFADRRGARDATMLGLFGAAISGAFYVLAGLLPVSPITALGLMVIGRIAMGIGQGFLFSGGTAWAVILAGPAQQGRAMSWVGLLFFAGISAGALLGGLAGDIAHLFTTLLPPQLAPDGFLVAAVITMLVPLGGLPLVLMAQRSAPAPHGAAVLPLTAILRAIWRPTLGFGLAVMSYIGTTSFVVLAFLHRSWHNGSIALFVFLAAFALARPVFSGVCDRATGPRPVLLALAALAGGMLILGLASDEHTAIAGAIVAGCGMSMTYPLLALPVVRAVPATQIASGIGLFDAAYDVATLITPPLAGLIAATVGYSAVFLVLAGISLLAMIPAAAAWRRRPAT</sequence>
<dbReference type="RefSeq" id="WP_163161542.1">
    <property type="nucleotide sequence ID" value="NZ_VKHP01000281.1"/>
</dbReference>
<protein>
    <submittedName>
        <fullName evidence="9">MFS transporter</fullName>
    </submittedName>
</protein>
<dbReference type="InterPro" id="IPR036259">
    <property type="entry name" value="MFS_trans_sf"/>
</dbReference>
<feature type="transmembrane region" description="Helical" evidence="7">
    <location>
        <begin position="302"/>
        <end position="320"/>
    </location>
</feature>
<feature type="transmembrane region" description="Helical" evidence="7">
    <location>
        <begin position="53"/>
        <end position="76"/>
    </location>
</feature>
<organism evidence="9 10">
    <name type="scientific">Bradyrhizobium uaiense</name>
    <dbReference type="NCBI Taxonomy" id="2594946"/>
    <lineage>
        <taxon>Bacteria</taxon>
        <taxon>Pseudomonadati</taxon>
        <taxon>Pseudomonadota</taxon>
        <taxon>Alphaproteobacteria</taxon>
        <taxon>Hyphomicrobiales</taxon>
        <taxon>Nitrobacteraceae</taxon>
        <taxon>Bradyrhizobium</taxon>
    </lineage>
</organism>
<evidence type="ECO:0000313" key="9">
    <source>
        <dbReference type="EMBL" id="NEV01869.1"/>
    </source>
</evidence>
<evidence type="ECO:0000259" key="8">
    <source>
        <dbReference type="PROSITE" id="PS50850"/>
    </source>
</evidence>
<keyword evidence="10" id="KW-1185">Reference proteome</keyword>
<evidence type="ECO:0000256" key="1">
    <source>
        <dbReference type="ARBA" id="ARBA00004651"/>
    </source>
</evidence>
<keyword evidence="5 7" id="KW-1133">Transmembrane helix</keyword>
<feature type="transmembrane region" description="Helical" evidence="7">
    <location>
        <begin position="196"/>
        <end position="215"/>
    </location>
</feature>
<evidence type="ECO:0000256" key="7">
    <source>
        <dbReference type="SAM" id="Phobius"/>
    </source>
</evidence>